<evidence type="ECO:0000313" key="2">
    <source>
        <dbReference type="EMBL" id="AZR73235.1"/>
    </source>
</evidence>
<name>A0A3Q9HQK0_9FIRM</name>
<feature type="domain" description="BIG2" evidence="1">
    <location>
        <begin position="113"/>
        <end position="195"/>
    </location>
</feature>
<organism evidence="2 3">
    <name type="scientific">Anoxybacter fermentans</name>
    <dbReference type="NCBI Taxonomy" id="1323375"/>
    <lineage>
        <taxon>Bacteria</taxon>
        <taxon>Bacillati</taxon>
        <taxon>Bacillota</taxon>
        <taxon>Clostridia</taxon>
        <taxon>Halanaerobiales</taxon>
        <taxon>Anoxybacter</taxon>
    </lineage>
</organism>
<dbReference type="RefSeq" id="WP_164730952.1">
    <property type="nucleotide sequence ID" value="NZ_CP016379.1"/>
</dbReference>
<reference evidence="2 3" key="1">
    <citation type="submission" date="2016-07" db="EMBL/GenBank/DDBJ databases">
        <title>Genome and transcriptome analysis of iron-reducing fermentative bacteria Anoxybacter fermentans.</title>
        <authorList>
            <person name="Zeng X."/>
            <person name="Shao Z."/>
        </authorList>
    </citation>
    <scope>NUCLEOTIDE SEQUENCE [LARGE SCALE GENOMIC DNA]</scope>
    <source>
        <strain evidence="2 3">DY22613</strain>
    </source>
</reference>
<keyword evidence="3" id="KW-1185">Reference proteome</keyword>
<dbReference type="KEGG" id="aft:BBF96_07460"/>
<dbReference type="AlphaFoldDB" id="A0A3Q9HQK0"/>
<proteinExistence type="predicted"/>
<protein>
    <recommendedName>
        <fullName evidence="1">BIG2 domain-containing protein</fullName>
    </recommendedName>
</protein>
<sequence length="241" mass="25493">MKSKIGYLLIILTLILGGCINTTNTLKSIELSPTQITLHPGETQEFLAIGKDQNGNVIKFNPSWTLSSNIGTLSSTTGSTTTFTATSPGKATLTVSSGVLSASASITIVENNVLTSLSITPSSVRIGLNQTQEFQVVGKDQYGNEIEINPTWVVTGEIGTVNPESGVCTTFTATAAGTGTLTASVGDISCSVEITVESPVEFADPNLEAVIREELQKFEGPLYPFELESLYSLSADEKKDF</sequence>
<dbReference type="InterPro" id="IPR003343">
    <property type="entry name" value="Big_2"/>
</dbReference>
<dbReference type="PROSITE" id="PS51257">
    <property type="entry name" value="PROKAR_LIPOPROTEIN"/>
    <property type="match status" value="1"/>
</dbReference>
<accession>A0A3Q9HQK0</accession>
<gene>
    <name evidence="2" type="ORF">BBF96_07460</name>
</gene>
<evidence type="ECO:0000313" key="3">
    <source>
        <dbReference type="Proteomes" id="UP000267250"/>
    </source>
</evidence>
<dbReference type="Gene3D" id="2.60.40.1080">
    <property type="match status" value="2"/>
</dbReference>
<evidence type="ECO:0000259" key="1">
    <source>
        <dbReference type="SMART" id="SM00635"/>
    </source>
</evidence>
<dbReference type="EMBL" id="CP016379">
    <property type="protein sequence ID" value="AZR73235.1"/>
    <property type="molecule type" value="Genomic_DNA"/>
</dbReference>
<feature type="domain" description="BIG2" evidence="1">
    <location>
        <begin position="25"/>
        <end position="107"/>
    </location>
</feature>
<dbReference type="Proteomes" id="UP000267250">
    <property type="component" value="Chromosome"/>
</dbReference>
<dbReference type="SMART" id="SM00635">
    <property type="entry name" value="BID_2"/>
    <property type="match status" value="2"/>
</dbReference>